<dbReference type="GO" id="GO:0005886">
    <property type="term" value="C:plasma membrane"/>
    <property type="evidence" value="ECO:0007669"/>
    <property type="project" value="UniProtKB-SubCell"/>
</dbReference>
<accession>A0A4R3VF86</accession>
<dbReference type="RefSeq" id="WP_132570287.1">
    <property type="nucleotide sequence ID" value="NZ_CBCSGL010000001.1"/>
</dbReference>
<comment type="function">
    <text evidence="11">Involved in protein export. Participates in an early event of protein translocation.</text>
</comment>
<evidence type="ECO:0000256" key="10">
    <source>
        <dbReference type="ARBA" id="ARBA00023136"/>
    </source>
</evidence>
<proteinExistence type="inferred from homology"/>
<keyword evidence="7 11" id="KW-0653">Protein transport</keyword>
<dbReference type="PANTHER" id="PTHR34182">
    <property type="entry name" value="PROTEIN-EXPORT MEMBRANE PROTEIN SECG"/>
    <property type="match status" value="1"/>
</dbReference>
<dbReference type="Proteomes" id="UP000295110">
    <property type="component" value="Unassembled WGS sequence"/>
</dbReference>
<evidence type="ECO:0000256" key="8">
    <source>
        <dbReference type="ARBA" id="ARBA00022989"/>
    </source>
</evidence>
<keyword evidence="5 11" id="KW-1003">Cell membrane</keyword>
<dbReference type="OrthoDB" id="8566211at2"/>
<dbReference type="AlphaFoldDB" id="A0A4R3VF86"/>
<comment type="subcellular location">
    <subcellularLocation>
        <location evidence="1 11">Cell membrane</location>
        <topology evidence="1 11">Multi-pass membrane protein</topology>
    </subcellularLocation>
</comment>
<evidence type="ECO:0000256" key="3">
    <source>
        <dbReference type="ARBA" id="ARBA00017876"/>
    </source>
</evidence>
<evidence type="ECO:0000313" key="13">
    <source>
        <dbReference type="Proteomes" id="UP000295110"/>
    </source>
</evidence>
<gene>
    <name evidence="12" type="ORF">EV671_1004186</name>
</gene>
<dbReference type="GO" id="GO:0015450">
    <property type="term" value="F:protein-transporting ATPase activity"/>
    <property type="evidence" value="ECO:0007669"/>
    <property type="project" value="UniProtKB-UniRule"/>
</dbReference>
<dbReference type="GO" id="GO:0065002">
    <property type="term" value="P:intracellular protein transmembrane transport"/>
    <property type="evidence" value="ECO:0007669"/>
    <property type="project" value="TreeGrafter"/>
</dbReference>
<evidence type="ECO:0000256" key="11">
    <source>
        <dbReference type="RuleBase" id="RU365087"/>
    </source>
</evidence>
<name>A0A4R3VF86_ROSSA</name>
<keyword evidence="6 11" id="KW-0812">Transmembrane</keyword>
<reference evidence="12 13" key="1">
    <citation type="submission" date="2019-03" db="EMBL/GenBank/DDBJ databases">
        <title>Genomic Encyclopedia of Type Strains, Phase IV (KMG-IV): sequencing the most valuable type-strain genomes for metagenomic binning, comparative biology and taxonomic classification.</title>
        <authorList>
            <person name="Goeker M."/>
        </authorList>
    </citation>
    <scope>NUCLEOTIDE SEQUENCE [LARGE SCALE GENOMIC DNA]</scope>
    <source>
        <strain evidence="12 13">DSM 654</strain>
    </source>
</reference>
<keyword evidence="13" id="KW-1185">Reference proteome</keyword>
<evidence type="ECO:0000256" key="9">
    <source>
        <dbReference type="ARBA" id="ARBA00023010"/>
    </source>
</evidence>
<keyword evidence="8 11" id="KW-1133">Transmembrane helix</keyword>
<comment type="caution">
    <text evidence="12">The sequence shown here is derived from an EMBL/GenBank/DDBJ whole genome shotgun (WGS) entry which is preliminary data.</text>
</comment>
<dbReference type="EMBL" id="SMBU01000004">
    <property type="protein sequence ID" value="TCV02412.1"/>
    <property type="molecule type" value="Genomic_DNA"/>
</dbReference>
<keyword evidence="10 11" id="KW-0472">Membrane</keyword>
<dbReference type="NCBIfam" id="TIGR00810">
    <property type="entry name" value="secG"/>
    <property type="match status" value="1"/>
</dbReference>
<evidence type="ECO:0000256" key="7">
    <source>
        <dbReference type="ARBA" id="ARBA00022927"/>
    </source>
</evidence>
<evidence type="ECO:0000256" key="4">
    <source>
        <dbReference type="ARBA" id="ARBA00022448"/>
    </source>
</evidence>
<comment type="similarity">
    <text evidence="2 11">Belongs to the SecG family.</text>
</comment>
<evidence type="ECO:0000313" key="12">
    <source>
        <dbReference type="EMBL" id="TCV02412.1"/>
    </source>
</evidence>
<feature type="transmembrane region" description="Helical" evidence="11">
    <location>
        <begin position="54"/>
        <end position="76"/>
    </location>
</feature>
<dbReference type="Pfam" id="PF03840">
    <property type="entry name" value="SecG"/>
    <property type="match status" value="1"/>
</dbReference>
<dbReference type="GO" id="GO:0009306">
    <property type="term" value="P:protein secretion"/>
    <property type="evidence" value="ECO:0007669"/>
    <property type="project" value="UniProtKB-UniRule"/>
</dbReference>
<organism evidence="12 13">
    <name type="scientific">Roseateles saccharophilus</name>
    <name type="common">Pseudomonas saccharophila</name>
    <dbReference type="NCBI Taxonomy" id="304"/>
    <lineage>
        <taxon>Bacteria</taxon>
        <taxon>Pseudomonadati</taxon>
        <taxon>Pseudomonadota</taxon>
        <taxon>Betaproteobacteria</taxon>
        <taxon>Burkholderiales</taxon>
        <taxon>Sphaerotilaceae</taxon>
        <taxon>Roseateles</taxon>
    </lineage>
</organism>
<dbReference type="InterPro" id="IPR004692">
    <property type="entry name" value="SecG"/>
</dbReference>
<evidence type="ECO:0000256" key="2">
    <source>
        <dbReference type="ARBA" id="ARBA00008445"/>
    </source>
</evidence>
<evidence type="ECO:0000256" key="5">
    <source>
        <dbReference type="ARBA" id="ARBA00022475"/>
    </source>
</evidence>
<evidence type="ECO:0000256" key="1">
    <source>
        <dbReference type="ARBA" id="ARBA00004651"/>
    </source>
</evidence>
<dbReference type="PANTHER" id="PTHR34182:SF1">
    <property type="entry name" value="PROTEIN-EXPORT MEMBRANE PROTEIN SECG"/>
    <property type="match status" value="1"/>
</dbReference>
<protein>
    <recommendedName>
        <fullName evidence="3 11">Protein-export membrane protein SecG</fullName>
    </recommendedName>
</protein>
<evidence type="ECO:0000256" key="6">
    <source>
        <dbReference type="ARBA" id="ARBA00022692"/>
    </source>
</evidence>
<dbReference type="GO" id="GO:0043952">
    <property type="term" value="P:protein transport by the Sec complex"/>
    <property type="evidence" value="ECO:0007669"/>
    <property type="project" value="TreeGrafter"/>
</dbReference>
<comment type="caution">
    <text evidence="11">Lacks conserved residue(s) required for the propagation of feature annotation.</text>
</comment>
<dbReference type="PRINTS" id="PR01651">
    <property type="entry name" value="SECGEXPORT"/>
</dbReference>
<keyword evidence="9 11" id="KW-0811">Translocation</keyword>
<sequence length="131" mass="12485">MQFFANLVLIVQLLSALAIIGLVLVQHGKGADMGASFGSGASGSLFGATGSANFLSRSTAVAATLFFGCTLGLAYLSNGRTSASSASDSVLDRAAVVAPVQAASGAAAIPGAAVVAPIAAPASTAASAAAN</sequence>
<keyword evidence="4 11" id="KW-0813">Transport</keyword>